<keyword evidence="1" id="KW-0812">Transmembrane</keyword>
<proteinExistence type="predicted"/>
<feature type="transmembrane region" description="Helical" evidence="1">
    <location>
        <begin position="158"/>
        <end position="177"/>
    </location>
</feature>
<accession>A0A429X5F6</accession>
<feature type="transmembrane region" description="Helical" evidence="1">
    <location>
        <begin position="132"/>
        <end position="152"/>
    </location>
</feature>
<reference evidence="2 3" key="1">
    <citation type="submission" date="2018-12" db="EMBL/GenBank/DDBJ databases">
        <authorList>
            <person name="Sun L."/>
            <person name="Chen Z."/>
        </authorList>
    </citation>
    <scope>NUCLEOTIDE SEQUENCE [LARGE SCALE GENOMIC DNA]</scope>
    <source>
        <strain evidence="2 3">LMG 29736</strain>
    </source>
</reference>
<evidence type="ECO:0000313" key="2">
    <source>
        <dbReference type="EMBL" id="RST58530.1"/>
    </source>
</evidence>
<feature type="transmembrane region" description="Helical" evidence="1">
    <location>
        <begin position="95"/>
        <end position="120"/>
    </location>
</feature>
<feature type="transmembrane region" description="Helical" evidence="1">
    <location>
        <begin position="290"/>
        <end position="308"/>
    </location>
</feature>
<comment type="caution">
    <text evidence="2">The sequence shown here is derived from an EMBL/GenBank/DDBJ whole genome shotgun (WGS) entry which is preliminary data.</text>
</comment>
<organism evidence="2 3">
    <name type="scientific">Siminovitchia terrae</name>
    <name type="common">Bacillus terrae</name>
    <dbReference type="NCBI Taxonomy" id="1914933"/>
    <lineage>
        <taxon>Bacteria</taxon>
        <taxon>Bacillati</taxon>
        <taxon>Bacillota</taxon>
        <taxon>Bacilli</taxon>
        <taxon>Bacillales</taxon>
        <taxon>Bacillaceae</taxon>
        <taxon>Siminovitchia</taxon>
    </lineage>
</organism>
<dbReference type="EMBL" id="QYTW02000019">
    <property type="protein sequence ID" value="RST58530.1"/>
    <property type="molecule type" value="Genomic_DNA"/>
</dbReference>
<feature type="transmembrane region" description="Helical" evidence="1">
    <location>
        <begin position="229"/>
        <end position="247"/>
    </location>
</feature>
<name>A0A429X5F6_SIMTE</name>
<dbReference type="RefSeq" id="WP_120115997.1">
    <property type="nucleotide sequence ID" value="NZ_BORI01000001.1"/>
</dbReference>
<dbReference type="InterPro" id="IPR032713">
    <property type="entry name" value="EmrE"/>
</dbReference>
<feature type="transmembrane region" description="Helical" evidence="1">
    <location>
        <begin position="268"/>
        <end position="284"/>
    </location>
</feature>
<dbReference type="Proteomes" id="UP000287296">
    <property type="component" value="Unassembled WGS sequence"/>
</dbReference>
<evidence type="ECO:0000256" key="1">
    <source>
        <dbReference type="SAM" id="Phobius"/>
    </source>
</evidence>
<evidence type="ECO:0000313" key="3">
    <source>
        <dbReference type="Proteomes" id="UP000287296"/>
    </source>
</evidence>
<dbReference type="OrthoDB" id="3457556at2"/>
<sequence>MKPILLGVVAAFFFAFTFIFNRAMDLSGGSWIWSASLRYMFMVPFLLLIVVVRGNFRKLIHEMKANPGEWLLWSTVGFGLFYAPLTFAAGYGPGWLIASTFQITIISGSLLAPLFYETILTSSGYISVRGKIPYRGLSMSLIILAGIAMMQLEHMNGLSLQNVLFCVIPIVVASFAYPLGNRKMMGVCGGRLDTYQRVLGMTLGSMPFWLVLAGWELATGSFPSQEQTFQSFLVAISSGVIATVLFFKATDSVKDNMGKLAAVEATQSLEVPYALLGEIVVLSAPMPAPASLIGMLLVVAGMVLHSYVSRAKEVKSVTQ</sequence>
<protein>
    <submittedName>
        <fullName evidence="2">Multidrug resistance efflux transporter family protein</fullName>
    </submittedName>
</protein>
<feature type="transmembrane region" description="Helical" evidence="1">
    <location>
        <begin position="31"/>
        <end position="50"/>
    </location>
</feature>
<dbReference type="Pfam" id="PF13536">
    <property type="entry name" value="EmrE"/>
    <property type="match status" value="1"/>
</dbReference>
<gene>
    <name evidence="2" type="ORF">D5F11_017035</name>
</gene>
<feature type="transmembrane region" description="Helical" evidence="1">
    <location>
        <begin position="70"/>
        <end position="89"/>
    </location>
</feature>
<keyword evidence="1" id="KW-1133">Transmembrane helix</keyword>
<feature type="transmembrane region" description="Helical" evidence="1">
    <location>
        <begin position="198"/>
        <end position="217"/>
    </location>
</feature>
<keyword evidence="1" id="KW-0472">Membrane</keyword>
<dbReference type="AlphaFoldDB" id="A0A429X5F6"/>